<keyword evidence="3" id="KW-1185">Reference proteome</keyword>
<evidence type="ECO:0000256" key="1">
    <source>
        <dbReference type="SAM" id="MobiDB-lite"/>
    </source>
</evidence>
<name>A0ABS8V9U5_DATST</name>
<feature type="region of interest" description="Disordered" evidence="1">
    <location>
        <begin position="101"/>
        <end position="129"/>
    </location>
</feature>
<dbReference type="EMBL" id="JACEIK010003907">
    <property type="protein sequence ID" value="MCD9643504.1"/>
    <property type="molecule type" value="Genomic_DNA"/>
</dbReference>
<proteinExistence type="predicted"/>
<dbReference type="Proteomes" id="UP000823775">
    <property type="component" value="Unassembled WGS sequence"/>
</dbReference>
<gene>
    <name evidence="2" type="ORF">HAX54_031070</name>
</gene>
<evidence type="ECO:0000313" key="3">
    <source>
        <dbReference type="Proteomes" id="UP000823775"/>
    </source>
</evidence>
<evidence type="ECO:0000313" key="2">
    <source>
        <dbReference type="EMBL" id="MCD9643504.1"/>
    </source>
</evidence>
<comment type="caution">
    <text evidence="2">The sequence shown here is derived from an EMBL/GenBank/DDBJ whole genome shotgun (WGS) entry which is preliminary data.</text>
</comment>
<reference evidence="2 3" key="1">
    <citation type="journal article" date="2021" name="BMC Genomics">
        <title>Datura genome reveals duplications of psychoactive alkaloid biosynthetic genes and high mutation rate following tissue culture.</title>
        <authorList>
            <person name="Rajewski A."/>
            <person name="Carter-House D."/>
            <person name="Stajich J."/>
            <person name="Litt A."/>
        </authorList>
    </citation>
    <scope>NUCLEOTIDE SEQUENCE [LARGE SCALE GENOMIC DNA]</scope>
    <source>
        <strain evidence="2">AR-01</strain>
    </source>
</reference>
<sequence>MEEYYVAFKEKRSIHDEAQFEVDYLKNSFQDIYDQIGMHDWGPFNIPIDPYFPELVWEFYASHRARQWLLKNKGHTETLPYLQFVWVCGQEADSVITLATQTDKDAPDMKQAKCTKNRNPPSPSASSHTSAVQLYTAAFPTFHTSLFDQSSTTGRST</sequence>
<accession>A0ABS8V9U5</accession>
<feature type="compositionally biased region" description="Basic and acidic residues" evidence="1">
    <location>
        <begin position="102"/>
        <end position="111"/>
    </location>
</feature>
<protein>
    <submittedName>
        <fullName evidence="2">Uncharacterized protein</fullName>
    </submittedName>
</protein>
<organism evidence="2 3">
    <name type="scientific">Datura stramonium</name>
    <name type="common">Jimsonweed</name>
    <name type="synonym">Common thornapple</name>
    <dbReference type="NCBI Taxonomy" id="4076"/>
    <lineage>
        <taxon>Eukaryota</taxon>
        <taxon>Viridiplantae</taxon>
        <taxon>Streptophyta</taxon>
        <taxon>Embryophyta</taxon>
        <taxon>Tracheophyta</taxon>
        <taxon>Spermatophyta</taxon>
        <taxon>Magnoliopsida</taxon>
        <taxon>eudicotyledons</taxon>
        <taxon>Gunneridae</taxon>
        <taxon>Pentapetalae</taxon>
        <taxon>asterids</taxon>
        <taxon>lamiids</taxon>
        <taxon>Solanales</taxon>
        <taxon>Solanaceae</taxon>
        <taxon>Solanoideae</taxon>
        <taxon>Datureae</taxon>
        <taxon>Datura</taxon>
    </lineage>
</organism>